<organism evidence="3">
    <name type="scientific">Chloropicon roscoffensis</name>
    <dbReference type="NCBI Taxonomy" id="1461544"/>
    <lineage>
        <taxon>Eukaryota</taxon>
        <taxon>Viridiplantae</taxon>
        <taxon>Chlorophyta</taxon>
        <taxon>Chloropicophyceae</taxon>
        <taxon>Chloropicales</taxon>
        <taxon>Chloropicaceae</taxon>
        <taxon>Chloropicon</taxon>
    </lineage>
</organism>
<proteinExistence type="predicted"/>
<dbReference type="EMBL" id="HBHZ01007370">
    <property type="protein sequence ID" value="CAE0192612.1"/>
    <property type="molecule type" value="Transcribed_RNA"/>
</dbReference>
<accession>A0A7S3CCQ8</accession>
<evidence type="ECO:0000256" key="1">
    <source>
        <dbReference type="SAM" id="Coils"/>
    </source>
</evidence>
<sequence>MNSETTTDNRMTMTTTTTTTRARMMGPVTKARVNPGMRSRRALAGPAQAREQRGEGVTVKAEPVNLVNATSSSISLESLANNPTYVMGGIVALVVAAGVATLSRDQARGSAVQRVTRAARRAEARWGEVRAEEVENKAHLEASLEGLEREKVAVDELRMRLEEAEARARELEVSIQEDRARAEELRVESASAWIDNWRANQSLQRATGGTLRVDSRE</sequence>
<reference evidence="3" key="1">
    <citation type="submission" date="2021-01" db="EMBL/GenBank/DDBJ databases">
        <authorList>
            <person name="Corre E."/>
            <person name="Pelletier E."/>
            <person name="Niang G."/>
            <person name="Scheremetjew M."/>
            <person name="Finn R."/>
            <person name="Kale V."/>
            <person name="Holt S."/>
            <person name="Cochrane G."/>
            <person name="Meng A."/>
            <person name="Brown T."/>
            <person name="Cohen L."/>
        </authorList>
    </citation>
    <scope>NUCLEOTIDE SEQUENCE</scope>
    <source>
        <strain evidence="3">RCC1871</strain>
    </source>
</reference>
<keyword evidence="1" id="KW-0175">Coiled coil</keyword>
<dbReference type="AlphaFoldDB" id="A0A7S3CCQ8"/>
<protein>
    <submittedName>
        <fullName evidence="3">Uncharacterized protein</fullName>
    </submittedName>
</protein>
<gene>
    <name evidence="3" type="ORF">CROS1456_LOCUS5702</name>
</gene>
<name>A0A7S3CCQ8_9CHLO</name>
<feature type="region of interest" description="Disordered" evidence="2">
    <location>
        <begin position="35"/>
        <end position="56"/>
    </location>
</feature>
<evidence type="ECO:0000256" key="2">
    <source>
        <dbReference type="SAM" id="MobiDB-lite"/>
    </source>
</evidence>
<feature type="coiled-coil region" evidence="1">
    <location>
        <begin position="130"/>
        <end position="188"/>
    </location>
</feature>
<evidence type="ECO:0000313" key="3">
    <source>
        <dbReference type="EMBL" id="CAE0192612.1"/>
    </source>
</evidence>